<keyword evidence="2" id="KW-1185">Reference proteome</keyword>
<accession>A0AAN6UTH0</accession>
<sequence length="209" mass="23063">MNWTVWICDAPDWTRSGCVFHEYPRPGLSMQLASPRGLIRSSGIEPRVVEWPTAMLAVKLPIIACRIAQRRGLLGPRTRWLQTVSILPAPVMWFQASGLRLLCACHLPTTVPNPYTSSSSPAANTRASLCLPLLPLSHQRPLSIRLVGRPVCAELDLPFAIPHSTVPVARKVPIKALDRSSVATRLEGFSRRLTAARAPLPVRGSFPRR</sequence>
<proteinExistence type="predicted"/>
<reference evidence="1" key="1">
    <citation type="journal article" date="2023" name="Mol. Phylogenet. Evol.">
        <title>Genome-scale phylogeny and comparative genomics of the fungal order Sordariales.</title>
        <authorList>
            <person name="Hensen N."/>
            <person name="Bonometti L."/>
            <person name="Westerberg I."/>
            <person name="Brannstrom I.O."/>
            <person name="Guillou S."/>
            <person name="Cros-Aarteil S."/>
            <person name="Calhoun S."/>
            <person name="Haridas S."/>
            <person name="Kuo A."/>
            <person name="Mondo S."/>
            <person name="Pangilinan J."/>
            <person name="Riley R."/>
            <person name="LaButti K."/>
            <person name="Andreopoulos B."/>
            <person name="Lipzen A."/>
            <person name="Chen C."/>
            <person name="Yan M."/>
            <person name="Daum C."/>
            <person name="Ng V."/>
            <person name="Clum A."/>
            <person name="Steindorff A."/>
            <person name="Ohm R.A."/>
            <person name="Martin F."/>
            <person name="Silar P."/>
            <person name="Natvig D.O."/>
            <person name="Lalanne C."/>
            <person name="Gautier V."/>
            <person name="Ament-Velasquez S.L."/>
            <person name="Kruys A."/>
            <person name="Hutchinson M.I."/>
            <person name="Powell A.J."/>
            <person name="Barry K."/>
            <person name="Miller A.N."/>
            <person name="Grigoriev I.V."/>
            <person name="Debuchy R."/>
            <person name="Gladieux P."/>
            <person name="Hiltunen Thoren M."/>
            <person name="Johannesson H."/>
        </authorList>
    </citation>
    <scope>NUCLEOTIDE SEQUENCE</scope>
    <source>
        <strain evidence="1">CBS 123565</strain>
    </source>
</reference>
<dbReference type="EMBL" id="MU853401">
    <property type="protein sequence ID" value="KAK4138763.1"/>
    <property type="molecule type" value="Genomic_DNA"/>
</dbReference>
<evidence type="ECO:0000313" key="1">
    <source>
        <dbReference type="EMBL" id="KAK4138763.1"/>
    </source>
</evidence>
<evidence type="ECO:0000313" key="2">
    <source>
        <dbReference type="Proteomes" id="UP001304895"/>
    </source>
</evidence>
<comment type="caution">
    <text evidence="1">The sequence shown here is derived from an EMBL/GenBank/DDBJ whole genome shotgun (WGS) entry which is preliminary data.</text>
</comment>
<dbReference type="Proteomes" id="UP001304895">
    <property type="component" value="Unassembled WGS sequence"/>
</dbReference>
<reference evidence="1" key="2">
    <citation type="submission" date="2023-05" db="EMBL/GenBank/DDBJ databases">
        <authorList>
            <consortium name="Lawrence Berkeley National Laboratory"/>
            <person name="Steindorff A."/>
            <person name="Hensen N."/>
            <person name="Bonometti L."/>
            <person name="Westerberg I."/>
            <person name="Brannstrom I.O."/>
            <person name="Guillou S."/>
            <person name="Cros-Aarteil S."/>
            <person name="Calhoun S."/>
            <person name="Haridas S."/>
            <person name="Kuo A."/>
            <person name="Mondo S."/>
            <person name="Pangilinan J."/>
            <person name="Riley R."/>
            <person name="Labutti K."/>
            <person name="Andreopoulos B."/>
            <person name="Lipzen A."/>
            <person name="Chen C."/>
            <person name="Yanf M."/>
            <person name="Daum C."/>
            <person name="Ng V."/>
            <person name="Clum A."/>
            <person name="Ohm R."/>
            <person name="Martin F."/>
            <person name="Silar P."/>
            <person name="Natvig D."/>
            <person name="Lalanne C."/>
            <person name="Gautier V."/>
            <person name="Ament-Velasquez S.L."/>
            <person name="Kruys A."/>
            <person name="Hutchinson M.I."/>
            <person name="Powell A.J."/>
            <person name="Barry K."/>
            <person name="Miller A.N."/>
            <person name="Grigoriev I.V."/>
            <person name="Debuchy R."/>
            <person name="Gladieux P."/>
            <person name="Thoren M.H."/>
            <person name="Johannesson H."/>
        </authorList>
    </citation>
    <scope>NUCLEOTIDE SEQUENCE</scope>
    <source>
        <strain evidence="1">CBS 123565</strain>
    </source>
</reference>
<protein>
    <submittedName>
        <fullName evidence="1">Uncharacterized protein</fullName>
    </submittedName>
</protein>
<organism evidence="1 2">
    <name type="scientific">Trichocladium antarcticum</name>
    <dbReference type="NCBI Taxonomy" id="1450529"/>
    <lineage>
        <taxon>Eukaryota</taxon>
        <taxon>Fungi</taxon>
        <taxon>Dikarya</taxon>
        <taxon>Ascomycota</taxon>
        <taxon>Pezizomycotina</taxon>
        <taxon>Sordariomycetes</taxon>
        <taxon>Sordariomycetidae</taxon>
        <taxon>Sordariales</taxon>
        <taxon>Chaetomiaceae</taxon>
        <taxon>Trichocladium</taxon>
    </lineage>
</organism>
<name>A0AAN6UTH0_9PEZI</name>
<gene>
    <name evidence="1" type="ORF">BT67DRAFT_21375</name>
</gene>
<dbReference type="AlphaFoldDB" id="A0AAN6UTH0"/>